<organism evidence="1 2">
    <name type="scientific">Ranatra chinensis</name>
    <dbReference type="NCBI Taxonomy" id="642074"/>
    <lineage>
        <taxon>Eukaryota</taxon>
        <taxon>Metazoa</taxon>
        <taxon>Ecdysozoa</taxon>
        <taxon>Arthropoda</taxon>
        <taxon>Hexapoda</taxon>
        <taxon>Insecta</taxon>
        <taxon>Pterygota</taxon>
        <taxon>Neoptera</taxon>
        <taxon>Paraneoptera</taxon>
        <taxon>Hemiptera</taxon>
        <taxon>Heteroptera</taxon>
        <taxon>Panheteroptera</taxon>
        <taxon>Nepomorpha</taxon>
        <taxon>Nepidae</taxon>
        <taxon>Ranatrinae</taxon>
        <taxon>Ranatra</taxon>
    </lineage>
</organism>
<evidence type="ECO:0000313" key="2">
    <source>
        <dbReference type="Proteomes" id="UP001558652"/>
    </source>
</evidence>
<dbReference type="Proteomes" id="UP001558652">
    <property type="component" value="Unassembled WGS sequence"/>
</dbReference>
<protein>
    <recommendedName>
        <fullName evidence="3">SAM domain-containing protein</fullName>
    </recommendedName>
</protein>
<gene>
    <name evidence="1" type="ORF">AAG570_001563</name>
</gene>
<keyword evidence="2" id="KW-1185">Reference proteome</keyword>
<dbReference type="EMBL" id="JBFDAA010000011">
    <property type="protein sequence ID" value="KAL1123790.1"/>
    <property type="molecule type" value="Genomic_DNA"/>
</dbReference>
<evidence type="ECO:0008006" key="3">
    <source>
        <dbReference type="Google" id="ProtNLM"/>
    </source>
</evidence>
<reference evidence="1 2" key="1">
    <citation type="submission" date="2024-07" db="EMBL/GenBank/DDBJ databases">
        <title>Chromosome-level genome assembly of the water stick insect Ranatra chinensis (Heteroptera: Nepidae).</title>
        <authorList>
            <person name="Liu X."/>
        </authorList>
    </citation>
    <scope>NUCLEOTIDE SEQUENCE [LARGE SCALE GENOMIC DNA]</scope>
    <source>
        <strain evidence="1">Cailab_2021Rc</strain>
        <tissue evidence="1">Muscle</tissue>
    </source>
</reference>
<proteinExistence type="predicted"/>
<comment type="caution">
    <text evidence="1">The sequence shown here is derived from an EMBL/GenBank/DDBJ whole genome shotgun (WGS) entry which is preliminary data.</text>
</comment>
<name>A0ABD0Y8X0_9HEMI</name>
<accession>A0ABD0Y8X0</accession>
<evidence type="ECO:0000313" key="1">
    <source>
        <dbReference type="EMBL" id="KAL1123790.1"/>
    </source>
</evidence>
<dbReference type="AlphaFoldDB" id="A0ABD0Y8X0"/>
<sequence length="112" mass="12665">MASKRCHPFVIFWRLDAIFSLSDCDLLGFSEADIKAIGVKNAAHRANIVSSLVALRNKYDKEQRKEQQMMLLPHDLTCLKFHVEALPQCHQLAVVSCCALKVPNIPRLAFTE</sequence>